<proteinExistence type="predicted"/>
<dbReference type="AlphaFoldDB" id="A0AAE0LPQ5"/>
<accession>A0AAE0LPQ5</accession>
<reference evidence="2" key="1">
    <citation type="journal article" date="2023" name="Mol. Phylogenet. Evol.">
        <title>Genome-scale phylogeny and comparative genomics of the fungal order Sordariales.</title>
        <authorList>
            <person name="Hensen N."/>
            <person name="Bonometti L."/>
            <person name="Westerberg I."/>
            <person name="Brannstrom I.O."/>
            <person name="Guillou S."/>
            <person name="Cros-Aarteil S."/>
            <person name="Calhoun S."/>
            <person name="Haridas S."/>
            <person name="Kuo A."/>
            <person name="Mondo S."/>
            <person name="Pangilinan J."/>
            <person name="Riley R."/>
            <person name="LaButti K."/>
            <person name="Andreopoulos B."/>
            <person name="Lipzen A."/>
            <person name="Chen C."/>
            <person name="Yan M."/>
            <person name="Daum C."/>
            <person name="Ng V."/>
            <person name="Clum A."/>
            <person name="Steindorff A."/>
            <person name="Ohm R.A."/>
            <person name="Martin F."/>
            <person name="Silar P."/>
            <person name="Natvig D.O."/>
            <person name="Lalanne C."/>
            <person name="Gautier V."/>
            <person name="Ament-Velasquez S.L."/>
            <person name="Kruys A."/>
            <person name="Hutchinson M.I."/>
            <person name="Powell A.J."/>
            <person name="Barry K."/>
            <person name="Miller A.N."/>
            <person name="Grigoriev I.V."/>
            <person name="Debuchy R."/>
            <person name="Gladieux P."/>
            <person name="Hiltunen Thoren M."/>
            <person name="Johannesson H."/>
        </authorList>
    </citation>
    <scope>NUCLEOTIDE SEQUENCE</scope>
    <source>
        <strain evidence="2">CBS 168.71</strain>
    </source>
</reference>
<dbReference type="RefSeq" id="XP_062656482.1">
    <property type="nucleotide sequence ID" value="XM_062802446.1"/>
</dbReference>
<evidence type="ECO:0000256" key="1">
    <source>
        <dbReference type="SAM" id="MobiDB-lite"/>
    </source>
</evidence>
<comment type="caution">
    <text evidence="2">The sequence shown here is derived from an EMBL/GenBank/DDBJ whole genome shotgun (WGS) entry which is preliminary data.</text>
</comment>
<dbReference type="GeneID" id="87839394"/>
<reference evidence="2" key="2">
    <citation type="submission" date="2023-06" db="EMBL/GenBank/DDBJ databases">
        <authorList>
            <consortium name="Lawrence Berkeley National Laboratory"/>
            <person name="Haridas S."/>
            <person name="Hensen N."/>
            <person name="Bonometti L."/>
            <person name="Westerberg I."/>
            <person name="Brannstrom I.O."/>
            <person name="Guillou S."/>
            <person name="Cros-Aarteil S."/>
            <person name="Calhoun S."/>
            <person name="Kuo A."/>
            <person name="Mondo S."/>
            <person name="Pangilinan J."/>
            <person name="Riley R."/>
            <person name="Labutti K."/>
            <person name="Andreopoulos B."/>
            <person name="Lipzen A."/>
            <person name="Chen C."/>
            <person name="Yanf M."/>
            <person name="Daum C."/>
            <person name="Ng V."/>
            <person name="Clum A."/>
            <person name="Steindorff A."/>
            <person name="Ohm R."/>
            <person name="Martin F."/>
            <person name="Silar P."/>
            <person name="Natvig D."/>
            <person name="Lalanne C."/>
            <person name="Gautier V."/>
            <person name="Ament-Velasquez S.L."/>
            <person name="Kruys A."/>
            <person name="Hutchinson M.I."/>
            <person name="Powell A.J."/>
            <person name="Barry K."/>
            <person name="Miller A.N."/>
            <person name="Grigoriev I.V."/>
            <person name="Debuchy R."/>
            <person name="Gladieux P."/>
            <person name="Thoren M.H."/>
            <person name="Johannesson H."/>
        </authorList>
    </citation>
    <scope>NUCLEOTIDE SEQUENCE</scope>
    <source>
        <strain evidence="2">CBS 168.71</strain>
    </source>
</reference>
<protein>
    <submittedName>
        <fullName evidence="2">Uncharacterized protein</fullName>
    </submittedName>
</protein>
<name>A0AAE0LPQ5_9PEZI</name>
<gene>
    <name evidence="2" type="ORF">B0H64DRAFT_375950</name>
</gene>
<organism evidence="2 3">
    <name type="scientific">Chaetomium fimeti</name>
    <dbReference type="NCBI Taxonomy" id="1854472"/>
    <lineage>
        <taxon>Eukaryota</taxon>
        <taxon>Fungi</taxon>
        <taxon>Dikarya</taxon>
        <taxon>Ascomycota</taxon>
        <taxon>Pezizomycotina</taxon>
        <taxon>Sordariomycetes</taxon>
        <taxon>Sordariomycetidae</taxon>
        <taxon>Sordariales</taxon>
        <taxon>Chaetomiaceae</taxon>
        <taxon>Chaetomium</taxon>
    </lineage>
</organism>
<evidence type="ECO:0000313" key="3">
    <source>
        <dbReference type="Proteomes" id="UP001278766"/>
    </source>
</evidence>
<sequence length="273" mass="29772">MAMSAAPGNLPKFSDATTTFVCVLVRTSRSTISGDVDPDHGSEGSSSPAPDSTGLRSVLIRDQQAVNFIEAAILHSGQGTGVDRGGHRAGPGLGVPDWRERPLVKVLATNVLSDPGMVGLPMNRAVRIILENSCYLAKSHESGDQCSASRQRRNLVMKLIGTGNQDVRKTEGRFAELASLPLFESPAEEAVERAGKGRETRQEANPWYWEGPLHRIAVLRDLWAWPQNQQPDAESMDRMGWKLAALLRNRASRVRGFVPKLQSNLLSKLATVK</sequence>
<dbReference type="Proteomes" id="UP001278766">
    <property type="component" value="Unassembled WGS sequence"/>
</dbReference>
<keyword evidence="3" id="KW-1185">Reference proteome</keyword>
<dbReference type="EMBL" id="JAUEPN010000006">
    <property type="protein sequence ID" value="KAK3292968.1"/>
    <property type="molecule type" value="Genomic_DNA"/>
</dbReference>
<evidence type="ECO:0000313" key="2">
    <source>
        <dbReference type="EMBL" id="KAK3292968.1"/>
    </source>
</evidence>
<feature type="region of interest" description="Disordered" evidence="1">
    <location>
        <begin position="32"/>
        <end position="54"/>
    </location>
</feature>